<accession>A0A0R2KS45</accession>
<keyword evidence="3 8" id="KW-0479">Metal-binding</keyword>
<dbReference type="GO" id="GO:0005737">
    <property type="term" value="C:cytoplasm"/>
    <property type="evidence" value="ECO:0007669"/>
    <property type="project" value="UniProtKB-SubCell"/>
</dbReference>
<dbReference type="eggNOG" id="COG0736">
    <property type="taxonomic scope" value="Bacteria"/>
</dbReference>
<dbReference type="SUPFAM" id="SSF56214">
    <property type="entry name" value="4'-phosphopantetheinyl transferase"/>
    <property type="match status" value="1"/>
</dbReference>
<dbReference type="Gene3D" id="3.90.470.20">
    <property type="entry name" value="4'-phosphopantetheinyl transferase domain"/>
    <property type="match status" value="1"/>
</dbReference>
<keyword evidence="8" id="KW-0963">Cytoplasm</keyword>
<keyword evidence="6 8" id="KW-0443">Lipid metabolism</keyword>
<sequence>MMMIYGIGIDITEIARFRKMAEKQRLTLFAQKVLTPNEYEIFMGLTGIRALEFIAGRFSAKESYSKALGTGIGSAVTFQDLEILKNQATGQPIITKHPREEEMKAFISISHTQDVVMTEVILEL</sequence>
<evidence type="ECO:0000313" key="11">
    <source>
        <dbReference type="Proteomes" id="UP000051500"/>
    </source>
</evidence>
<dbReference type="GO" id="GO:0008897">
    <property type="term" value="F:holo-[acyl-carrier-protein] synthase activity"/>
    <property type="evidence" value="ECO:0007669"/>
    <property type="project" value="UniProtKB-UniRule"/>
</dbReference>
<reference evidence="10 11" key="1">
    <citation type="journal article" date="2015" name="Genome Announc.">
        <title>Expanding the biotechnology potential of lactobacilli through comparative genomics of 213 strains and associated genera.</title>
        <authorList>
            <person name="Sun Z."/>
            <person name="Harris H.M."/>
            <person name="McCann A."/>
            <person name="Guo C."/>
            <person name="Argimon S."/>
            <person name="Zhang W."/>
            <person name="Yang X."/>
            <person name="Jeffery I.B."/>
            <person name="Cooney J.C."/>
            <person name="Kagawa T.F."/>
            <person name="Liu W."/>
            <person name="Song Y."/>
            <person name="Salvetti E."/>
            <person name="Wrobel A."/>
            <person name="Rasinkangas P."/>
            <person name="Parkhill J."/>
            <person name="Rea M.C."/>
            <person name="O'Sullivan O."/>
            <person name="Ritari J."/>
            <person name="Douillard F.P."/>
            <person name="Paul Ross R."/>
            <person name="Yang R."/>
            <person name="Briner A.E."/>
            <person name="Felis G.E."/>
            <person name="de Vos W.M."/>
            <person name="Barrangou R."/>
            <person name="Klaenhammer T.R."/>
            <person name="Caufield P.W."/>
            <person name="Cui Y."/>
            <person name="Zhang H."/>
            <person name="O'Toole P.W."/>
        </authorList>
    </citation>
    <scope>NUCLEOTIDE SEQUENCE [LARGE SCALE GENOMIC DNA]</scope>
    <source>
        <strain evidence="10 11">DSM 22408</strain>
    </source>
</reference>
<dbReference type="PATRIC" id="fig|1122146.4.peg.226"/>
<dbReference type="NCBIfam" id="TIGR00556">
    <property type="entry name" value="pantethn_trn"/>
    <property type="match status" value="1"/>
</dbReference>
<gene>
    <name evidence="8" type="primary">acpS</name>
    <name evidence="10" type="ORF">IV53_GL000224</name>
</gene>
<dbReference type="InterPro" id="IPR002582">
    <property type="entry name" value="ACPS"/>
</dbReference>
<dbReference type="GO" id="GO:0000287">
    <property type="term" value="F:magnesium ion binding"/>
    <property type="evidence" value="ECO:0007669"/>
    <property type="project" value="UniProtKB-UniRule"/>
</dbReference>
<evidence type="ECO:0000313" key="10">
    <source>
        <dbReference type="EMBL" id="KRN90582.1"/>
    </source>
</evidence>
<evidence type="ECO:0000256" key="4">
    <source>
        <dbReference type="ARBA" id="ARBA00022832"/>
    </source>
</evidence>
<comment type="subcellular location">
    <subcellularLocation>
        <location evidence="8">Cytoplasm</location>
    </subcellularLocation>
</comment>
<feature type="binding site" evidence="8">
    <location>
        <position position="10"/>
    </location>
    <ligand>
        <name>Mg(2+)</name>
        <dbReference type="ChEBI" id="CHEBI:18420"/>
    </ligand>
</feature>
<comment type="caution">
    <text evidence="10">The sequence shown here is derived from an EMBL/GenBank/DDBJ whole genome shotgun (WGS) entry which is preliminary data.</text>
</comment>
<dbReference type="AlphaFoldDB" id="A0A0R2KS45"/>
<dbReference type="InterPro" id="IPR004568">
    <property type="entry name" value="Ppantetheine-prot_Trfase_dom"/>
</dbReference>
<evidence type="ECO:0000256" key="7">
    <source>
        <dbReference type="ARBA" id="ARBA00023160"/>
    </source>
</evidence>
<dbReference type="NCBIfam" id="TIGR00516">
    <property type="entry name" value="acpS"/>
    <property type="match status" value="1"/>
</dbReference>
<keyword evidence="1 8" id="KW-0444">Lipid biosynthesis</keyword>
<keyword evidence="2 8" id="KW-0808">Transferase</keyword>
<feature type="binding site" evidence="8">
    <location>
        <position position="62"/>
    </location>
    <ligand>
        <name>Mg(2+)</name>
        <dbReference type="ChEBI" id="CHEBI:18420"/>
    </ligand>
</feature>
<dbReference type="InterPro" id="IPR008278">
    <property type="entry name" value="4-PPantetheinyl_Trfase_dom"/>
</dbReference>
<evidence type="ECO:0000256" key="2">
    <source>
        <dbReference type="ARBA" id="ARBA00022679"/>
    </source>
</evidence>
<dbReference type="EMBL" id="JQBZ01000002">
    <property type="protein sequence ID" value="KRN90582.1"/>
    <property type="molecule type" value="Genomic_DNA"/>
</dbReference>
<keyword evidence="11" id="KW-1185">Reference proteome</keyword>
<evidence type="ECO:0000256" key="5">
    <source>
        <dbReference type="ARBA" id="ARBA00022842"/>
    </source>
</evidence>
<keyword evidence="5 8" id="KW-0460">Magnesium</keyword>
<evidence type="ECO:0000256" key="3">
    <source>
        <dbReference type="ARBA" id="ARBA00022723"/>
    </source>
</evidence>
<comment type="catalytic activity">
    <reaction evidence="8">
        <text>apo-[ACP] + CoA = holo-[ACP] + adenosine 3',5'-bisphosphate + H(+)</text>
        <dbReference type="Rhea" id="RHEA:12068"/>
        <dbReference type="Rhea" id="RHEA-COMP:9685"/>
        <dbReference type="Rhea" id="RHEA-COMP:9690"/>
        <dbReference type="ChEBI" id="CHEBI:15378"/>
        <dbReference type="ChEBI" id="CHEBI:29999"/>
        <dbReference type="ChEBI" id="CHEBI:57287"/>
        <dbReference type="ChEBI" id="CHEBI:58343"/>
        <dbReference type="ChEBI" id="CHEBI:64479"/>
        <dbReference type="EC" id="2.7.8.7"/>
    </reaction>
</comment>
<dbReference type="EC" id="2.7.8.7" evidence="8"/>
<name>A0A0R2KS45_9LACO</name>
<evidence type="ECO:0000256" key="6">
    <source>
        <dbReference type="ARBA" id="ARBA00023098"/>
    </source>
</evidence>
<dbReference type="HAMAP" id="MF_00101">
    <property type="entry name" value="AcpS"/>
    <property type="match status" value="1"/>
</dbReference>
<dbReference type="Pfam" id="PF01648">
    <property type="entry name" value="ACPS"/>
    <property type="match status" value="1"/>
</dbReference>
<dbReference type="InterPro" id="IPR037143">
    <property type="entry name" value="4-PPantetheinyl_Trfase_dom_sf"/>
</dbReference>
<proteinExistence type="inferred from homology"/>
<evidence type="ECO:0000256" key="8">
    <source>
        <dbReference type="HAMAP-Rule" id="MF_00101"/>
    </source>
</evidence>
<keyword evidence="7 8" id="KW-0275">Fatty acid biosynthesis</keyword>
<protein>
    <recommendedName>
        <fullName evidence="8">Holo-[acyl-carrier-protein] synthase</fullName>
        <shortName evidence="8">Holo-ACP synthase</shortName>
        <ecNumber evidence="8">2.7.8.7</ecNumber>
    </recommendedName>
    <alternativeName>
        <fullName evidence="8">4'-phosphopantetheinyl transferase AcpS</fullName>
    </alternativeName>
</protein>
<organism evidence="10 11">
    <name type="scientific">Ligilactobacillus ceti DSM 22408</name>
    <dbReference type="NCBI Taxonomy" id="1122146"/>
    <lineage>
        <taxon>Bacteria</taxon>
        <taxon>Bacillati</taxon>
        <taxon>Bacillota</taxon>
        <taxon>Bacilli</taxon>
        <taxon>Lactobacillales</taxon>
        <taxon>Lactobacillaceae</taxon>
        <taxon>Ligilactobacillus</taxon>
    </lineage>
</organism>
<dbReference type="Proteomes" id="UP000051500">
    <property type="component" value="Unassembled WGS sequence"/>
</dbReference>
<evidence type="ECO:0000256" key="1">
    <source>
        <dbReference type="ARBA" id="ARBA00022516"/>
    </source>
</evidence>
<dbReference type="GO" id="GO:0006633">
    <property type="term" value="P:fatty acid biosynthetic process"/>
    <property type="evidence" value="ECO:0007669"/>
    <property type="project" value="UniProtKB-UniRule"/>
</dbReference>
<evidence type="ECO:0000259" key="9">
    <source>
        <dbReference type="Pfam" id="PF01648"/>
    </source>
</evidence>
<comment type="similarity">
    <text evidence="8">Belongs to the P-Pant transferase superfamily. AcpS family.</text>
</comment>
<feature type="domain" description="4'-phosphopantetheinyl transferase" evidence="9">
    <location>
        <begin position="6"/>
        <end position="103"/>
    </location>
</feature>
<comment type="function">
    <text evidence="8">Transfers the 4'-phosphopantetheine moiety from coenzyme A to a Ser of acyl-carrier-protein.</text>
</comment>
<comment type="cofactor">
    <cofactor evidence="8">
        <name>Mg(2+)</name>
        <dbReference type="ChEBI" id="CHEBI:18420"/>
    </cofactor>
</comment>
<dbReference type="STRING" id="1122146.IV53_GL000224"/>
<keyword evidence="4 8" id="KW-0276">Fatty acid metabolism</keyword>